<organism evidence="2">
    <name type="scientific">bioreactor metagenome</name>
    <dbReference type="NCBI Taxonomy" id="1076179"/>
    <lineage>
        <taxon>unclassified sequences</taxon>
        <taxon>metagenomes</taxon>
        <taxon>ecological metagenomes</taxon>
    </lineage>
</organism>
<gene>
    <name evidence="2" type="ORF">SDC9_114816</name>
</gene>
<sequence>MVFVFHRAQLHTLEIADALDLLISRDDAEVGICRREQMISGLLIFPAYHREPLRVGQSLPRGFDVLEGKRDVIDGKRGDDVDDHRGNRDHEVHLADLHR</sequence>
<dbReference type="EMBL" id="VSSQ01021949">
    <property type="protein sequence ID" value="MPM67891.1"/>
    <property type="molecule type" value="Genomic_DNA"/>
</dbReference>
<protein>
    <submittedName>
        <fullName evidence="2">Uncharacterized protein</fullName>
    </submittedName>
</protein>
<evidence type="ECO:0000256" key="1">
    <source>
        <dbReference type="SAM" id="MobiDB-lite"/>
    </source>
</evidence>
<evidence type="ECO:0000313" key="2">
    <source>
        <dbReference type="EMBL" id="MPM67891.1"/>
    </source>
</evidence>
<dbReference type="AlphaFoldDB" id="A0A645BTE7"/>
<comment type="caution">
    <text evidence="2">The sequence shown here is derived from an EMBL/GenBank/DDBJ whole genome shotgun (WGS) entry which is preliminary data.</text>
</comment>
<reference evidence="2" key="1">
    <citation type="submission" date="2019-08" db="EMBL/GenBank/DDBJ databases">
        <authorList>
            <person name="Kucharzyk K."/>
            <person name="Murdoch R.W."/>
            <person name="Higgins S."/>
            <person name="Loffler F."/>
        </authorList>
    </citation>
    <scope>NUCLEOTIDE SEQUENCE</scope>
</reference>
<name>A0A645BTE7_9ZZZZ</name>
<proteinExistence type="predicted"/>
<feature type="region of interest" description="Disordered" evidence="1">
    <location>
        <begin position="73"/>
        <end position="99"/>
    </location>
</feature>
<accession>A0A645BTE7</accession>